<keyword evidence="1" id="KW-0812">Transmembrane</keyword>
<keyword evidence="1" id="KW-1133">Transmembrane helix</keyword>
<comment type="caution">
    <text evidence="2">The sequence shown here is derived from an EMBL/GenBank/DDBJ whole genome shotgun (WGS) entry which is preliminary data.</text>
</comment>
<evidence type="ECO:0000256" key="1">
    <source>
        <dbReference type="SAM" id="Phobius"/>
    </source>
</evidence>
<name>A0A2P5AYS2_PARAD</name>
<dbReference type="Proteomes" id="UP000237105">
    <property type="component" value="Unassembled WGS sequence"/>
</dbReference>
<evidence type="ECO:0000313" key="3">
    <source>
        <dbReference type="Proteomes" id="UP000237105"/>
    </source>
</evidence>
<reference evidence="3" key="1">
    <citation type="submission" date="2016-06" db="EMBL/GenBank/DDBJ databases">
        <title>Parallel loss of symbiosis genes in relatives of nitrogen-fixing non-legume Parasponia.</title>
        <authorList>
            <person name="Van Velzen R."/>
            <person name="Holmer R."/>
            <person name="Bu F."/>
            <person name="Rutten L."/>
            <person name="Van Zeijl A."/>
            <person name="Liu W."/>
            <person name="Santuari L."/>
            <person name="Cao Q."/>
            <person name="Sharma T."/>
            <person name="Shen D."/>
            <person name="Roswanjaya Y."/>
            <person name="Wardhani T."/>
            <person name="Kalhor M.S."/>
            <person name="Jansen J."/>
            <person name="Van den Hoogen J."/>
            <person name="Gungor B."/>
            <person name="Hartog M."/>
            <person name="Hontelez J."/>
            <person name="Verver J."/>
            <person name="Yang W.-C."/>
            <person name="Schijlen E."/>
            <person name="Repin R."/>
            <person name="Schilthuizen M."/>
            <person name="Schranz E."/>
            <person name="Heidstra R."/>
            <person name="Miyata K."/>
            <person name="Fedorova E."/>
            <person name="Kohlen W."/>
            <person name="Bisseling T."/>
            <person name="Smit S."/>
            <person name="Geurts R."/>
        </authorList>
    </citation>
    <scope>NUCLEOTIDE SEQUENCE [LARGE SCALE GENOMIC DNA]</scope>
    <source>
        <strain evidence="3">cv. WU1-14</strain>
    </source>
</reference>
<keyword evidence="3" id="KW-1185">Reference proteome</keyword>
<sequence length="75" mass="8490">CQASIVYIIFRKWSFQTNTKILIIIAVAKIELPISAFIYRVNFPGSASALCLLYPVILVTIAPKHRELIVNFLEP</sequence>
<organism evidence="2 3">
    <name type="scientific">Parasponia andersonii</name>
    <name type="common">Sponia andersonii</name>
    <dbReference type="NCBI Taxonomy" id="3476"/>
    <lineage>
        <taxon>Eukaryota</taxon>
        <taxon>Viridiplantae</taxon>
        <taxon>Streptophyta</taxon>
        <taxon>Embryophyta</taxon>
        <taxon>Tracheophyta</taxon>
        <taxon>Spermatophyta</taxon>
        <taxon>Magnoliopsida</taxon>
        <taxon>eudicotyledons</taxon>
        <taxon>Gunneridae</taxon>
        <taxon>Pentapetalae</taxon>
        <taxon>rosids</taxon>
        <taxon>fabids</taxon>
        <taxon>Rosales</taxon>
        <taxon>Cannabaceae</taxon>
        <taxon>Parasponia</taxon>
    </lineage>
</organism>
<proteinExistence type="predicted"/>
<dbReference type="AlphaFoldDB" id="A0A2P5AYS2"/>
<protein>
    <submittedName>
        <fullName evidence="2">Uncharacterized protein</fullName>
    </submittedName>
</protein>
<dbReference type="EMBL" id="JXTB01000409">
    <property type="protein sequence ID" value="PON41697.1"/>
    <property type="molecule type" value="Genomic_DNA"/>
</dbReference>
<feature type="transmembrane region" description="Helical" evidence="1">
    <location>
        <begin position="21"/>
        <end position="39"/>
    </location>
</feature>
<gene>
    <name evidence="2" type="ORF">PanWU01x14_287600</name>
</gene>
<accession>A0A2P5AYS2</accession>
<dbReference type="OrthoDB" id="10329415at2759"/>
<keyword evidence="1" id="KW-0472">Membrane</keyword>
<feature type="non-terminal residue" evidence="2">
    <location>
        <position position="1"/>
    </location>
</feature>
<evidence type="ECO:0000313" key="2">
    <source>
        <dbReference type="EMBL" id="PON41697.1"/>
    </source>
</evidence>